<dbReference type="InterPro" id="IPR025559">
    <property type="entry name" value="Eis_dom"/>
</dbReference>
<proteinExistence type="predicted"/>
<reference evidence="2" key="2">
    <citation type="journal article" date="2021" name="J Anim Sci Technol">
        <title>Complete genome sequence of Paenibacillus konkukensis sp. nov. SK3146 as a potential probiotic strain.</title>
        <authorList>
            <person name="Jung H.I."/>
            <person name="Park S."/>
            <person name="Niu K.M."/>
            <person name="Lee S.W."/>
            <person name="Kothari D."/>
            <person name="Yi K.J."/>
            <person name="Kim S.K."/>
        </authorList>
    </citation>
    <scope>NUCLEOTIDE SEQUENCE</scope>
    <source>
        <strain evidence="2">SK3146</strain>
    </source>
</reference>
<gene>
    <name evidence="2" type="ORF">SK3146_02804</name>
</gene>
<dbReference type="Pfam" id="PF17668">
    <property type="entry name" value="Acetyltransf_17"/>
    <property type="match status" value="1"/>
</dbReference>
<dbReference type="Proteomes" id="UP001057134">
    <property type="component" value="Chromosome"/>
</dbReference>
<dbReference type="Pfam" id="PF13527">
    <property type="entry name" value="Acetyltransf_9"/>
    <property type="match status" value="1"/>
</dbReference>
<dbReference type="InterPro" id="IPR051554">
    <property type="entry name" value="Acetyltransferase_Eis"/>
</dbReference>
<dbReference type="Gene3D" id="3.30.1050.10">
    <property type="entry name" value="SCP2 sterol-binding domain"/>
    <property type="match status" value="1"/>
</dbReference>
<dbReference type="PROSITE" id="PS51186">
    <property type="entry name" value="GNAT"/>
    <property type="match status" value="1"/>
</dbReference>
<dbReference type="EMBL" id="CP027059">
    <property type="protein sequence ID" value="UQZ83617.1"/>
    <property type="molecule type" value="Genomic_DNA"/>
</dbReference>
<accession>A0ABY4RQI4</accession>
<protein>
    <recommendedName>
        <fullName evidence="1">N-acetyltransferase domain-containing protein</fullName>
    </recommendedName>
</protein>
<dbReference type="Pfam" id="PF13530">
    <property type="entry name" value="SCP2_2"/>
    <property type="match status" value="1"/>
</dbReference>
<dbReference type="SUPFAM" id="SSF55729">
    <property type="entry name" value="Acyl-CoA N-acyltransferases (Nat)"/>
    <property type="match status" value="1"/>
</dbReference>
<feature type="domain" description="N-acetyltransferase" evidence="1">
    <location>
        <begin position="4"/>
        <end position="149"/>
    </location>
</feature>
<dbReference type="RefSeq" id="WP_249865619.1">
    <property type="nucleotide sequence ID" value="NZ_CP027059.1"/>
</dbReference>
<dbReference type="InterPro" id="IPR016181">
    <property type="entry name" value="Acyl_CoA_acyltransferase"/>
</dbReference>
<name>A0ABY4RQI4_9BACL</name>
<evidence type="ECO:0000313" key="3">
    <source>
        <dbReference type="Proteomes" id="UP001057134"/>
    </source>
</evidence>
<dbReference type="PANTHER" id="PTHR37817:SF1">
    <property type="entry name" value="N-ACETYLTRANSFERASE EIS"/>
    <property type="match status" value="1"/>
</dbReference>
<dbReference type="Gene3D" id="3.40.630.30">
    <property type="match status" value="2"/>
</dbReference>
<dbReference type="SUPFAM" id="SSF55718">
    <property type="entry name" value="SCP-like"/>
    <property type="match status" value="1"/>
</dbReference>
<evidence type="ECO:0000313" key="2">
    <source>
        <dbReference type="EMBL" id="UQZ83617.1"/>
    </source>
</evidence>
<organism evidence="2 3">
    <name type="scientific">Paenibacillus konkukensis</name>
    <dbReference type="NCBI Taxonomy" id="2020716"/>
    <lineage>
        <taxon>Bacteria</taxon>
        <taxon>Bacillati</taxon>
        <taxon>Bacillota</taxon>
        <taxon>Bacilli</taxon>
        <taxon>Bacillales</taxon>
        <taxon>Paenibacillaceae</taxon>
        <taxon>Paenibacillus</taxon>
    </lineage>
</organism>
<evidence type="ECO:0000259" key="1">
    <source>
        <dbReference type="PROSITE" id="PS51186"/>
    </source>
</evidence>
<sequence>MKTYEIRNIPREQFADSLALSEFAFQYEIPPEERENRMALLKERECWGAFVGGKLAARMTIHGLHTWILGRRMAMGGVASVATWPEYRRGGMVASLLGNALKVMREEGQAVSFLHPFQFAFYRKYGWETYTETKKYEIPTELLPKLPPQPGRVERTAWDEALIAPLYTAYARRYNGTLDRDASWWKNRIVANKKGVFAVYYDSEGEPSGYVHYMVRERHCRIHELVYLHQEAWKGLWKFIADHDSMIDKVTWSAPADDRLTFQLDNPRVKQEIQPYFMARIVDVKQFVKQYPFAPIGGDGARMRLQISDAQAGWNDGEFLLQVSADGQAEAVKLPAGESAAGLPAASCGIGTLAAMLTGYQRPSYLREIGRLDGDEEAAFLLERLIPVRSTYLPDFF</sequence>
<keyword evidence="3" id="KW-1185">Reference proteome</keyword>
<reference evidence="2" key="1">
    <citation type="submission" date="2018-02" db="EMBL/GenBank/DDBJ databases">
        <authorList>
            <person name="Kim S.-K."/>
            <person name="Jung H.-I."/>
            <person name="Lee S.-W."/>
        </authorList>
    </citation>
    <scope>NUCLEOTIDE SEQUENCE</scope>
    <source>
        <strain evidence="2">SK3146</strain>
    </source>
</reference>
<dbReference type="PANTHER" id="PTHR37817">
    <property type="entry name" value="N-ACETYLTRANSFERASE EIS"/>
    <property type="match status" value="1"/>
</dbReference>
<dbReference type="InterPro" id="IPR000182">
    <property type="entry name" value="GNAT_dom"/>
</dbReference>
<dbReference type="InterPro" id="IPR041380">
    <property type="entry name" value="Acetyltransf_17"/>
</dbReference>
<dbReference type="InterPro" id="IPR036527">
    <property type="entry name" value="SCP2_sterol-bd_dom_sf"/>
</dbReference>